<feature type="transmembrane region" description="Helical" evidence="5">
    <location>
        <begin position="127"/>
        <end position="147"/>
    </location>
</feature>
<evidence type="ECO:0000256" key="1">
    <source>
        <dbReference type="ARBA" id="ARBA00004370"/>
    </source>
</evidence>
<evidence type="ECO:0000256" key="5">
    <source>
        <dbReference type="SAM" id="Phobius"/>
    </source>
</evidence>
<reference evidence="7" key="1">
    <citation type="submission" date="2021-04" db="EMBL/GenBank/DDBJ databases">
        <authorList>
            <consortium name="Wellcome Sanger Institute Data Sharing"/>
        </authorList>
    </citation>
    <scope>NUCLEOTIDE SEQUENCE [LARGE SCALE GENOMIC DNA]</scope>
</reference>
<keyword evidence="5" id="KW-1133">Transmembrane helix</keyword>
<evidence type="ECO:0000256" key="2">
    <source>
        <dbReference type="ARBA" id="ARBA00008164"/>
    </source>
</evidence>
<reference evidence="7" key="3">
    <citation type="submission" date="2025-09" db="UniProtKB">
        <authorList>
            <consortium name="Ensembl"/>
        </authorList>
    </citation>
    <scope>IDENTIFICATION</scope>
</reference>
<accession>A0A3Q1IZQ2</accession>
<dbReference type="GeneTree" id="ENSGT01030000234614"/>
<dbReference type="FunCoup" id="A0A3Q1IZQ2">
    <property type="interactions" value="103"/>
</dbReference>
<organism evidence="7 8">
    <name type="scientific">Anabas testudineus</name>
    <name type="common">Climbing perch</name>
    <name type="synonym">Anthias testudineus</name>
    <dbReference type="NCBI Taxonomy" id="64144"/>
    <lineage>
        <taxon>Eukaryota</taxon>
        <taxon>Metazoa</taxon>
        <taxon>Chordata</taxon>
        <taxon>Craniata</taxon>
        <taxon>Vertebrata</taxon>
        <taxon>Euteleostomi</taxon>
        <taxon>Actinopterygii</taxon>
        <taxon>Neopterygii</taxon>
        <taxon>Teleostei</taxon>
        <taxon>Neoteleostei</taxon>
        <taxon>Acanthomorphata</taxon>
        <taxon>Anabantaria</taxon>
        <taxon>Anabantiformes</taxon>
        <taxon>Anabantoidei</taxon>
        <taxon>Anabantidae</taxon>
        <taxon>Anabas</taxon>
    </lineage>
</organism>
<comment type="subcellular location">
    <subcellularLocation>
        <location evidence="1">Membrane</location>
    </subcellularLocation>
</comment>
<dbReference type="SUPFAM" id="SSF117892">
    <property type="entry name" value="Band 7/SPFH domain"/>
    <property type="match status" value="1"/>
</dbReference>
<name>A0A3Q1IZQ2_ANATE</name>
<evidence type="ECO:0000313" key="8">
    <source>
        <dbReference type="Proteomes" id="UP000265040"/>
    </source>
</evidence>
<dbReference type="InterPro" id="IPR043202">
    <property type="entry name" value="Band-7_stomatin-like"/>
</dbReference>
<dbReference type="Ensembl" id="ENSATET00000024990.3">
    <property type="protein sequence ID" value="ENSATEP00000024594.2"/>
    <property type="gene ID" value="ENSATEG00000017037.3"/>
</dbReference>
<dbReference type="SMART" id="SM00244">
    <property type="entry name" value="PHB"/>
    <property type="match status" value="1"/>
</dbReference>
<dbReference type="Pfam" id="PF01145">
    <property type="entry name" value="Band_7"/>
    <property type="match status" value="1"/>
</dbReference>
<gene>
    <name evidence="7" type="primary">NPHS2</name>
</gene>
<keyword evidence="3 5" id="KW-0472">Membrane</keyword>
<feature type="domain" description="Band 7" evidence="6">
    <location>
        <begin position="147"/>
        <end position="299"/>
    </location>
</feature>
<proteinExistence type="inferred from homology"/>
<dbReference type="GO" id="GO:0005886">
    <property type="term" value="C:plasma membrane"/>
    <property type="evidence" value="ECO:0007669"/>
    <property type="project" value="InterPro"/>
</dbReference>
<reference evidence="7" key="2">
    <citation type="submission" date="2025-08" db="UniProtKB">
        <authorList>
            <consortium name="Ensembl"/>
        </authorList>
    </citation>
    <scope>IDENTIFICATION</scope>
</reference>
<evidence type="ECO:0000313" key="7">
    <source>
        <dbReference type="Ensembl" id="ENSATEP00000024594.2"/>
    </source>
</evidence>
<feature type="compositionally biased region" description="Basic and acidic residues" evidence="4">
    <location>
        <begin position="59"/>
        <end position="85"/>
    </location>
</feature>
<evidence type="ECO:0000256" key="4">
    <source>
        <dbReference type="SAM" id="MobiDB-lite"/>
    </source>
</evidence>
<keyword evidence="8" id="KW-1185">Reference proteome</keyword>
<dbReference type="Proteomes" id="UP000265040">
    <property type="component" value="Chromosome 4"/>
</dbReference>
<dbReference type="OrthoDB" id="2105077at2759"/>
<dbReference type="InterPro" id="IPR001107">
    <property type="entry name" value="Band_7"/>
</dbReference>
<dbReference type="PRINTS" id="PR00721">
    <property type="entry name" value="STOMATIN"/>
</dbReference>
<feature type="region of interest" description="Disordered" evidence="4">
    <location>
        <begin position="371"/>
        <end position="404"/>
    </location>
</feature>
<dbReference type="InterPro" id="IPR036013">
    <property type="entry name" value="Band_7/SPFH_dom_sf"/>
</dbReference>
<sequence length="404" mass="45715">MLLTAELPQRMEKSSNVHPDHRPQSRTMPRKERERGATVPPRSHRQKASKAGRLTEASPVRKERPQKEKPETNEVKSDHETEGKLRTTVVDIDSVRDDEVKEENLGLLEAAEQEDGLKSRNLGVFEWMLMVFILALVLLFLPVSIWFCVKIVREHERAVIFRMGHLLRGRPRGPGLLFYLPLLDVCHKVDIRLKIVVTKDLVRPELSAVCYYQIENVALCSTSLSSLNTVLQTLVQASVRDVLAQHTFSHILLHRRKIGQQIQSAVDAAACRWGIRVERADIDELSFSVELQQSLAAEADIKRKQQARVSTHTIYSNGSLPTEVYLFHQSQSFLQVKEAEEERDAWGSLRASFRHLHPALVLPFPPDLLSLTSDHSSLPPPPPPPVEGEGGMTEEEPQTDSPMM</sequence>
<dbReference type="Gene3D" id="3.30.479.30">
    <property type="entry name" value="Band 7 domain"/>
    <property type="match status" value="1"/>
</dbReference>
<comment type="similarity">
    <text evidence="2">Belongs to the band 7/mec-2 family.</text>
</comment>
<feature type="region of interest" description="Disordered" evidence="4">
    <location>
        <begin position="1"/>
        <end position="88"/>
    </location>
</feature>
<keyword evidence="5" id="KW-0812">Transmembrane</keyword>
<protein>
    <recommendedName>
        <fullName evidence="6">Band 7 domain-containing protein</fullName>
    </recommendedName>
</protein>
<evidence type="ECO:0000259" key="6">
    <source>
        <dbReference type="SMART" id="SM00244"/>
    </source>
</evidence>
<dbReference type="STRING" id="64144.ENSATEP00000024594"/>
<evidence type="ECO:0000256" key="3">
    <source>
        <dbReference type="ARBA" id="ARBA00023136"/>
    </source>
</evidence>
<dbReference type="PANTHER" id="PTHR10264">
    <property type="entry name" value="BAND 7 PROTEIN-RELATED"/>
    <property type="match status" value="1"/>
</dbReference>
<dbReference type="PANTHER" id="PTHR10264:SF127">
    <property type="entry name" value="PODOCIN"/>
    <property type="match status" value="1"/>
</dbReference>
<dbReference type="AlphaFoldDB" id="A0A3Q1IZQ2"/>
<feature type="compositionally biased region" description="Basic and acidic residues" evidence="4">
    <location>
        <begin position="9"/>
        <end position="36"/>
    </location>
</feature>
<dbReference type="InParanoid" id="A0A3Q1IZQ2"/>
<dbReference type="InterPro" id="IPR001972">
    <property type="entry name" value="Stomatin_HflK_fam"/>
</dbReference>